<sequence>MTSSMNNVVLEVFRMTRNSFRSPQNHLITFIFFKCLQINTHFFPKNSPPLKFNLDRFRITPPYFQISALIFIRPRNILSSAFDPNYPLFGPVQKIAWAPYSPLLLNLSPDLFPKPVGQNWTHLHLWASPLSSGLAFVAELGRVVPPSWIASLLTHLRSWAGILQSASVDSWAQLRPEIMGFLFLVALIPYFPWQKEKLSCKTEHPSIPIFAYSSDRKVSIPSSREDIR</sequence>
<protein>
    <submittedName>
        <fullName evidence="1">Uncharacterized protein</fullName>
    </submittedName>
</protein>
<evidence type="ECO:0000313" key="1">
    <source>
        <dbReference type="EMBL" id="PKI66825.1"/>
    </source>
</evidence>
<evidence type="ECO:0000313" key="2">
    <source>
        <dbReference type="Proteomes" id="UP000233551"/>
    </source>
</evidence>
<keyword evidence="2" id="KW-1185">Reference proteome</keyword>
<dbReference type="Proteomes" id="UP000233551">
    <property type="component" value="Unassembled WGS sequence"/>
</dbReference>
<organism evidence="1 2">
    <name type="scientific">Punica granatum</name>
    <name type="common">Pomegranate</name>
    <dbReference type="NCBI Taxonomy" id="22663"/>
    <lineage>
        <taxon>Eukaryota</taxon>
        <taxon>Viridiplantae</taxon>
        <taxon>Streptophyta</taxon>
        <taxon>Embryophyta</taxon>
        <taxon>Tracheophyta</taxon>
        <taxon>Spermatophyta</taxon>
        <taxon>Magnoliopsida</taxon>
        <taxon>eudicotyledons</taxon>
        <taxon>Gunneridae</taxon>
        <taxon>Pentapetalae</taxon>
        <taxon>rosids</taxon>
        <taxon>malvids</taxon>
        <taxon>Myrtales</taxon>
        <taxon>Lythraceae</taxon>
        <taxon>Punica</taxon>
    </lineage>
</organism>
<name>A0A2I0KE88_PUNGR</name>
<dbReference type="AlphaFoldDB" id="A0A2I0KE88"/>
<dbReference type="EMBL" id="PGOL01000657">
    <property type="protein sequence ID" value="PKI66825.1"/>
    <property type="molecule type" value="Genomic_DNA"/>
</dbReference>
<accession>A0A2I0KE88</accession>
<gene>
    <name evidence="1" type="ORF">CRG98_012831</name>
</gene>
<comment type="caution">
    <text evidence="1">The sequence shown here is derived from an EMBL/GenBank/DDBJ whole genome shotgun (WGS) entry which is preliminary data.</text>
</comment>
<proteinExistence type="predicted"/>
<reference evidence="1 2" key="1">
    <citation type="submission" date="2017-11" db="EMBL/GenBank/DDBJ databases">
        <title>De-novo sequencing of pomegranate (Punica granatum L.) genome.</title>
        <authorList>
            <person name="Akparov Z."/>
            <person name="Amiraslanov A."/>
            <person name="Hajiyeva S."/>
            <person name="Abbasov M."/>
            <person name="Kaur K."/>
            <person name="Hamwieh A."/>
            <person name="Solovyev V."/>
            <person name="Salamov A."/>
            <person name="Braich B."/>
            <person name="Kosarev P."/>
            <person name="Mahmoud A."/>
            <person name="Hajiyev E."/>
            <person name="Babayeva S."/>
            <person name="Izzatullayeva V."/>
            <person name="Mammadov A."/>
            <person name="Mammadov A."/>
            <person name="Sharifova S."/>
            <person name="Ojaghi J."/>
            <person name="Eynullazada K."/>
            <person name="Bayramov B."/>
            <person name="Abdulazimova A."/>
            <person name="Shahmuradov I."/>
        </authorList>
    </citation>
    <scope>NUCLEOTIDE SEQUENCE [LARGE SCALE GENOMIC DNA]</scope>
    <source>
        <strain evidence="2">cv. AG2017</strain>
        <tissue evidence="1">Leaf</tissue>
    </source>
</reference>